<comment type="caution">
    <text evidence="1">The sequence shown here is derived from an EMBL/GenBank/DDBJ whole genome shotgun (WGS) entry which is preliminary data.</text>
</comment>
<dbReference type="AlphaFoldDB" id="A0A813CKQ4"/>
<protein>
    <submittedName>
        <fullName evidence="1">Eff protein</fullName>
    </submittedName>
</protein>
<accession>A0A813CKQ4</accession>
<name>A0A813CKQ4_9DINO</name>
<reference evidence="1" key="1">
    <citation type="submission" date="2021-02" db="EMBL/GenBank/DDBJ databases">
        <authorList>
            <person name="Dougan E. K."/>
            <person name="Rhodes N."/>
            <person name="Thang M."/>
            <person name="Chan C."/>
        </authorList>
    </citation>
    <scope>NUCLEOTIDE SEQUENCE</scope>
</reference>
<dbReference type="Proteomes" id="UP000601435">
    <property type="component" value="Unassembled WGS sequence"/>
</dbReference>
<organism evidence="1 2">
    <name type="scientific">Symbiodinium necroappetens</name>
    <dbReference type="NCBI Taxonomy" id="1628268"/>
    <lineage>
        <taxon>Eukaryota</taxon>
        <taxon>Sar</taxon>
        <taxon>Alveolata</taxon>
        <taxon>Dinophyceae</taxon>
        <taxon>Suessiales</taxon>
        <taxon>Symbiodiniaceae</taxon>
        <taxon>Symbiodinium</taxon>
    </lineage>
</organism>
<proteinExistence type="predicted"/>
<dbReference type="EMBL" id="CAJNJA010098284">
    <property type="protein sequence ID" value="CAE7942990.1"/>
    <property type="molecule type" value="Genomic_DNA"/>
</dbReference>
<evidence type="ECO:0000313" key="2">
    <source>
        <dbReference type="Proteomes" id="UP000601435"/>
    </source>
</evidence>
<gene>
    <name evidence="1" type="primary">eff</name>
    <name evidence="1" type="ORF">SNEC2469_LOCUS34874</name>
</gene>
<evidence type="ECO:0000313" key="1">
    <source>
        <dbReference type="EMBL" id="CAE7942990.1"/>
    </source>
</evidence>
<sequence>MVSMLTTLVLRQEVQMNIYKQDTAFVLFVGSQGPGNLAQSLYGIGETWRQTKEHKPEQVKAPMRVIMFQHVLETVATKFQEMMATPSSRSTAQHMGFLLQDGVSIPALKWDPTTKQLIRDDKVEPLNVTEIKEALQNLLVLSSKDRVINRFHGMRKLSEEYKAPSLGMFLEIGVRTAEASEAWQLLHRFQQSAAWQAASLFMRHERMTMSALAKRLAALTRGQ</sequence>
<dbReference type="OrthoDB" id="443213at2759"/>
<keyword evidence="2" id="KW-1185">Reference proteome</keyword>